<reference evidence="5" key="1">
    <citation type="submission" date="2019-03" db="EMBL/GenBank/DDBJ databases">
        <title>Long read genome sequence of the mycoparasitic Pythium oligandrum ATCC 38472 isolated from sugarbeet rhizosphere.</title>
        <authorList>
            <person name="Gaulin E."/>
        </authorList>
    </citation>
    <scope>NUCLEOTIDE SEQUENCE</scope>
    <source>
        <strain evidence="5">ATCC 38472_TT</strain>
    </source>
</reference>
<feature type="region of interest" description="Disordered" evidence="3">
    <location>
        <begin position="480"/>
        <end position="556"/>
    </location>
</feature>
<dbReference type="Gene3D" id="3.30.40.10">
    <property type="entry name" value="Zinc/RING finger domain, C3HC4 (zinc finger)"/>
    <property type="match status" value="1"/>
</dbReference>
<dbReference type="EMBL" id="SPLM01000040">
    <property type="protein sequence ID" value="TMW64292.1"/>
    <property type="molecule type" value="Genomic_DNA"/>
</dbReference>
<keyword evidence="1" id="KW-0863">Zinc-finger</keyword>
<dbReference type="InterPro" id="IPR001841">
    <property type="entry name" value="Znf_RING"/>
</dbReference>
<name>A0A8K1FLY0_PYTOL</name>
<feature type="compositionally biased region" description="Polar residues" evidence="3">
    <location>
        <begin position="93"/>
        <end position="107"/>
    </location>
</feature>
<feature type="region of interest" description="Disordered" evidence="3">
    <location>
        <begin position="596"/>
        <end position="629"/>
    </location>
</feature>
<dbReference type="CDD" id="cd16649">
    <property type="entry name" value="mRING-HC-C3HC5_CGRF1-like"/>
    <property type="match status" value="1"/>
</dbReference>
<dbReference type="SUPFAM" id="SSF57850">
    <property type="entry name" value="RING/U-box"/>
    <property type="match status" value="1"/>
</dbReference>
<feature type="coiled-coil region" evidence="2">
    <location>
        <begin position="674"/>
        <end position="701"/>
    </location>
</feature>
<dbReference type="AlphaFoldDB" id="A0A8K1FLY0"/>
<sequence length="910" mass="102132">MDMDVARTLRTNSQRFESILRMNDDETANGRMAAHRRLSMNQAEMGTTPSFEPKTQQSEGEEDEGDERGGNQSLYDLEVLRRRRRMLKASGREGSQQAPVEAQAQTRTGERYATSPRGQNVSYQHELPPPPPPSAGMASSTLQSMPFVATSSSLPQRYSSMAWPSPMPRRPSGLMPGIQHDLPESFDDAFSTSSLDDDAGDFSDDDDAASYGELLDNYQARNLDHSGHSGTRGFGDSYNQSAEEDDDDGADEQDDDDEYDADMHGSLSNRDINMSKAIALKNSMVRNLVRLGFQETVTRGALEAGVQEIEQYDSDCELAYVDIFISLIKMVCDAHQGAAVVSSHRRGSLDRILEGLDDSIHLPFKWPVFDMAQFEFGNARAGTCFESVCVLINLPRVSMDRTEELMEILSCHVFSMIGDPIQVVIPSVNATGRTKGHAFLEFDDPIMARACATAVDGLTWGRGPFGRIRASMFRQYQVKSPIPPTESNLSQSSSNQVSTSGPQQQRHFLATRRQSLDHSVGTDSGQPYTPELSRDDLNSSAGFSSSASFRTSSQLSVSGIDERAFRQHRILSAMRREENEGHRARDDIMRLGELRLSDDEHSGTESDLEFQDPSLGRRPLPPSTRAQRIQRLREQLSQVSTDNLEAPVFPDLPPVPSLPPVVNGEAEGPWRSFCEELIGRNREMQEQLSFARRRVAVLSHNNQKLHLLIDRMERDRDGLLFENDLLQTQLHGYEDHERQQEALMRELAALRRRMRRRDQRIERGMYESGLGGGDFTPARHPTSRAGVVVDLEGGVMSLDELEEQLTQNIVSSRRLDELKEWEQMLEGSLTRVRSIKEEIAMELQKKLAQQAEGQQLQDHKLCVICLSNEKSILCLPCRHLCLCQECSQHQELDKCPICRLGVDNMLLVYA</sequence>
<gene>
    <name evidence="5" type="ORF">Poli38472_012914</name>
</gene>
<dbReference type="Proteomes" id="UP000794436">
    <property type="component" value="Unassembled WGS sequence"/>
</dbReference>
<evidence type="ECO:0000256" key="1">
    <source>
        <dbReference type="PROSITE-ProRule" id="PRU00175"/>
    </source>
</evidence>
<feature type="coiled-coil region" evidence="2">
    <location>
        <begin position="733"/>
        <end position="760"/>
    </location>
</feature>
<evidence type="ECO:0000313" key="6">
    <source>
        <dbReference type="Proteomes" id="UP000794436"/>
    </source>
</evidence>
<dbReference type="InterPro" id="IPR035979">
    <property type="entry name" value="RBD_domain_sf"/>
</dbReference>
<dbReference type="PROSITE" id="PS50089">
    <property type="entry name" value="ZF_RING_2"/>
    <property type="match status" value="1"/>
</dbReference>
<dbReference type="Gene3D" id="3.30.70.330">
    <property type="match status" value="1"/>
</dbReference>
<dbReference type="InterPro" id="IPR012677">
    <property type="entry name" value="Nucleotide-bd_a/b_plait_sf"/>
</dbReference>
<evidence type="ECO:0000256" key="2">
    <source>
        <dbReference type="SAM" id="Coils"/>
    </source>
</evidence>
<comment type="caution">
    <text evidence="5">The sequence shown here is derived from an EMBL/GenBank/DDBJ whole genome shotgun (WGS) entry which is preliminary data.</text>
</comment>
<feature type="region of interest" description="Disordered" evidence="3">
    <location>
        <begin position="159"/>
        <end position="208"/>
    </location>
</feature>
<dbReference type="GO" id="GO:0003723">
    <property type="term" value="F:RNA binding"/>
    <property type="evidence" value="ECO:0007669"/>
    <property type="project" value="InterPro"/>
</dbReference>
<feature type="region of interest" description="Disordered" evidence="3">
    <location>
        <begin position="222"/>
        <end position="268"/>
    </location>
</feature>
<feature type="compositionally biased region" description="Low complexity" evidence="3">
    <location>
        <begin position="539"/>
        <end position="556"/>
    </location>
</feature>
<dbReference type="InterPro" id="IPR013083">
    <property type="entry name" value="Znf_RING/FYVE/PHD"/>
</dbReference>
<keyword evidence="6" id="KW-1185">Reference proteome</keyword>
<feature type="region of interest" description="Disordered" evidence="3">
    <location>
        <begin position="22"/>
        <end position="140"/>
    </location>
</feature>
<feature type="domain" description="RING-type" evidence="4">
    <location>
        <begin position="862"/>
        <end position="899"/>
    </location>
</feature>
<feature type="compositionally biased region" description="Acidic residues" evidence="3">
    <location>
        <begin position="195"/>
        <end position="208"/>
    </location>
</feature>
<dbReference type="PANTHER" id="PTHR22696">
    <property type="entry name" value="E3 UBIQUITIN-PROTEIN LIGASE RNF26"/>
    <property type="match status" value="1"/>
</dbReference>
<evidence type="ECO:0000259" key="4">
    <source>
        <dbReference type="PROSITE" id="PS50089"/>
    </source>
</evidence>
<protein>
    <recommendedName>
        <fullName evidence="4">RING-type domain-containing protein</fullName>
    </recommendedName>
</protein>
<keyword evidence="2" id="KW-0175">Coiled coil</keyword>
<evidence type="ECO:0000256" key="3">
    <source>
        <dbReference type="SAM" id="MobiDB-lite"/>
    </source>
</evidence>
<accession>A0A8K1FLY0</accession>
<dbReference type="GO" id="GO:0016567">
    <property type="term" value="P:protein ubiquitination"/>
    <property type="evidence" value="ECO:0007669"/>
    <property type="project" value="TreeGrafter"/>
</dbReference>
<dbReference type="OrthoDB" id="1711136at2759"/>
<proteinExistence type="predicted"/>
<keyword evidence="1" id="KW-0479">Metal-binding</keyword>
<organism evidence="5 6">
    <name type="scientific">Pythium oligandrum</name>
    <name type="common">Mycoparasitic fungus</name>
    <dbReference type="NCBI Taxonomy" id="41045"/>
    <lineage>
        <taxon>Eukaryota</taxon>
        <taxon>Sar</taxon>
        <taxon>Stramenopiles</taxon>
        <taxon>Oomycota</taxon>
        <taxon>Peronosporomycetes</taxon>
        <taxon>Pythiales</taxon>
        <taxon>Pythiaceae</taxon>
        <taxon>Pythium</taxon>
    </lineage>
</organism>
<dbReference type="SUPFAM" id="SSF54928">
    <property type="entry name" value="RNA-binding domain, RBD"/>
    <property type="match status" value="1"/>
</dbReference>
<dbReference type="GO" id="GO:0061630">
    <property type="term" value="F:ubiquitin protein ligase activity"/>
    <property type="evidence" value="ECO:0007669"/>
    <property type="project" value="TreeGrafter"/>
</dbReference>
<dbReference type="Pfam" id="PF13920">
    <property type="entry name" value="zf-C3HC4_3"/>
    <property type="match status" value="1"/>
</dbReference>
<feature type="compositionally biased region" description="Low complexity" evidence="3">
    <location>
        <begin position="487"/>
        <end position="500"/>
    </location>
</feature>
<feature type="compositionally biased region" description="Acidic residues" evidence="3">
    <location>
        <begin position="242"/>
        <end position="260"/>
    </location>
</feature>
<dbReference type="GO" id="GO:0008270">
    <property type="term" value="F:zinc ion binding"/>
    <property type="evidence" value="ECO:0007669"/>
    <property type="project" value="UniProtKB-KW"/>
</dbReference>
<evidence type="ECO:0000313" key="5">
    <source>
        <dbReference type="EMBL" id="TMW64292.1"/>
    </source>
</evidence>
<dbReference type="InterPro" id="IPR000504">
    <property type="entry name" value="RRM_dom"/>
</dbReference>
<dbReference type="Pfam" id="PF00076">
    <property type="entry name" value="RRM_1"/>
    <property type="match status" value="1"/>
</dbReference>
<dbReference type="GO" id="GO:0006511">
    <property type="term" value="P:ubiquitin-dependent protein catabolic process"/>
    <property type="evidence" value="ECO:0007669"/>
    <property type="project" value="TreeGrafter"/>
</dbReference>
<keyword evidence="1" id="KW-0862">Zinc</keyword>
<feature type="compositionally biased region" description="Polar residues" evidence="3">
    <location>
        <begin position="39"/>
        <end position="58"/>
    </location>
</feature>
<dbReference type="PANTHER" id="PTHR22696:SF1">
    <property type="entry name" value="E3 UBIQUITIN-PROTEIN LIGASE RNF26"/>
    <property type="match status" value="1"/>
</dbReference>